<dbReference type="Proteomes" id="UP000294145">
    <property type="component" value="Unassembled WGS sequence"/>
</dbReference>
<dbReference type="AlphaFoldDB" id="A0A7Z7YFP2"/>
<dbReference type="RefSeq" id="WP_054103983.1">
    <property type="nucleotide sequence ID" value="NZ_CTBD01000067.1"/>
</dbReference>
<accession>A0A7Z7YFP2</accession>
<gene>
    <name evidence="1" type="ORF">EYB64_04950</name>
</gene>
<evidence type="ECO:0000313" key="2">
    <source>
        <dbReference type="Proteomes" id="UP000294145"/>
    </source>
</evidence>
<evidence type="ECO:0000313" key="1">
    <source>
        <dbReference type="EMBL" id="TBM44689.1"/>
    </source>
</evidence>
<evidence type="ECO:0008006" key="3">
    <source>
        <dbReference type="Google" id="ProtNLM"/>
    </source>
</evidence>
<reference evidence="1 2" key="1">
    <citation type="submission" date="2019-02" db="EMBL/GenBank/DDBJ databases">
        <title>Genomic plasticity associated with the antimicrobial resistance in Vibrio cholerae.</title>
        <authorList>
            <person name="Verma J."/>
            <person name="Bag S."/>
            <person name="Saha B."/>
            <person name="Kumar P."/>
            <person name="Ghosh T.S."/>
            <person name="Dayal M."/>
            <person name="Senapati T."/>
            <person name="Mehra S."/>
            <person name="Dey P."/>
            <person name="Desigamani A."/>
            <person name="Kumar D."/>
            <person name="Rana P."/>
            <person name="Kumar B."/>
            <person name="Maiti T.K."/>
            <person name="Sharma N.C."/>
            <person name="Bhadra R.K."/>
            <person name="Mutreja A."/>
            <person name="Nair G.B."/>
            <person name="Ramamurthy T."/>
            <person name="Das B."/>
        </authorList>
    </citation>
    <scope>NUCLEOTIDE SEQUENCE [LARGE SCALE GENOMIC DNA]</scope>
    <source>
        <strain evidence="1 2">IDH06781</strain>
    </source>
</reference>
<sequence>MHKLTISSVIALALLGCGGGESGGGSQPVPVKYFTVDFLGTGTIQASDKNCQVFGYSPESSLGIKDTVVAYVTQPINTTSVQYEVFIHNANGGIVKHFTSIDLKVNRLRFTQSTIPEDGYLSFAYFQSSNRITDVTTFAKSVLPDSFAIHTEGNRNSCLTPSGANPQIKTVSGYIQRMSGTDLLSGFNTSHQNLDEITKNYAKDNPDNKAINFPSQQHPLLALNYETDKSRITSLKGFKFTPFSQRGVQGSPIVLDPVDWTDGTWISPAPENFTIQNALLFVNGKKLLSNANYAYLWQPLSLGNGSFSYAASIGDENYYLYLKGRQVANSQSRYWGVQHVAQGTNNGVLNADNILDKFPEQPEIKIETCSHSENGQCITIDTGDLNAQQGIQRVLVSTKRQSNNDQSIRHVFYTPIKNSIPTLKFNRTNIDDKLNTNATTFVSLLSTNVKAVQEAFLYQHQTLYSANAADLSVDAIPLLKNIAAQQDQQDLLKRQPYTWVWLEQGAE</sequence>
<organism evidence="1 2">
    <name type="scientific">Vibrio cholerae</name>
    <dbReference type="NCBI Taxonomy" id="666"/>
    <lineage>
        <taxon>Bacteria</taxon>
        <taxon>Pseudomonadati</taxon>
        <taxon>Pseudomonadota</taxon>
        <taxon>Gammaproteobacteria</taxon>
        <taxon>Vibrionales</taxon>
        <taxon>Vibrionaceae</taxon>
        <taxon>Vibrio</taxon>
    </lineage>
</organism>
<comment type="caution">
    <text evidence="1">The sequence shown here is derived from an EMBL/GenBank/DDBJ whole genome shotgun (WGS) entry which is preliminary data.</text>
</comment>
<dbReference type="PROSITE" id="PS51257">
    <property type="entry name" value="PROKAR_LIPOPROTEIN"/>
    <property type="match status" value="1"/>
</dbReference>
<name>A0A7Z7YFP2_VIBCL</name>
<dbReference type="EMBL" id="SISP01000005">
    <property type="protein sequence ID" value="TBM44689.1"/>
    <property type="molecule type" value="Genomic_DNA"/>
</dbReference>
<proteinExistence type="predicted"/>
<protein>
    <recommendedName>
        <fullName evidence="3">Lipoprotein</fullName>
    </recommendedName>
</protein>